<feature type="signal peptide" evidence="1">
    <location>
        <begin position="1"/>
        <end position="21"/>
    </location>
</feature>
<dbReference type="AlphaFoldDB" id="A0A069S7A9"/>
<comment type="caution">
    <text evidence="2">The sequence shown here is derived from an EMBL/GenBank/DDBJ whole genome shotgun (WGS) entry which is preliminary data.</text>
</comment>
<gene>
    <name evidence="2" type="ORF">M099_3911</name>
</gene>
<sequence length="246" mass="27962">MKRIGLFLFFCILSLHGIAQVENDKDTLIIRQDKINEFINEMNEADKSMDFINEPPTLTPPVLSDTLRMPKFDFTSREEMPKISPYTFSGNPFGHDYIDGRAYQINSTGILSGYHSFQGLPSIGEARNAGVMYTQRLNDFITVTGGVYAAKYNVYGVRFNDLGAKGKLSFRINDRMKINMFGTYSVYNGYGMTPASQLFMNQNSYGGTLEFKISDSFGIEAGAEREFNPMTRKWETHPIIMPVFYK</sequence>
<proteinExistence type="predicted"/>
<dbReference type="RefSeq" id="WP_005842802.1">
    <property type="nucleotide sequence ID" value="NZ_JNHM01000143.1"/>
</dbReference>
<keyword evidence="1" id="KW-0732">Signal</keyword>
<feature type="chain" id="PRO_5001666149" description="Inverse autotransporter beta-domain domain-containing protein" evidence="1">
    <location>
        <begin position="22"/>
        <end position="246"/>
    </location>
</feature>
<name>A0A069S7A9_PHOVU</name>
<dbReference type="EMBL" id="JNHM01000143">
    <property type="protein sequence ID" value="KDS45502.1"/>
    <property type="molecule type" value="Genomic_DNA"/>
</dbReference>
<reference evidence="2 3" key="1">
    <citation type="submission" date="2014-04" db="EMBL/GenBank/DDBJ databases">
        <authorList>
            <person name="Sears C."/>
            <person name="Carroll K."/>
            <person name="Sack B.R."/>
            <person name="Qadri F."/>
            <person name="Myers L.L."/>
            <person name="Chung G.-T."/>
            <person name="Escheverria P."/>
            <person name="Fraser C.M."/>
            <person name="Sadzewicz L."/>
            <person name="Shefchek K.A."/>
            <person name="Tallon L."/>
            <person name="Das S.P."/>
            <person name="Daugherty S."/>
            <person name="Mongodin E.F."/>
        </authorList>
    </citation>
    <scope>NUCLEOTIDE SEQUENCE [LARGE SCALE GENOMIC DNA]</scope>
    <source>
        <strain evidence="2 3">3975 RP4</strain>
    </source>
</reference>
<accession>A0A069S7A9</accession>
<dbReference type="PATRIC" id="fig|1339352.3.peg.3668"/>
<evidence type="ECO:0000313" key="3">
    <source>
        <dbReference type="Proteomes" id="UP000027661"/>
    </source>
</evidence>
<evidence type="ECO:0000313" key="2">
    <source>
        <dbReference type="EMBL" id="KDS45502.1"/>
    </source>
</evidence>
<organism evidence="2 3">
    <name type="scientific">Phocaeicola vulgatus str. 3975 RP4</name>
    <dbReference type="NCBI Taxonomy" id="1339352"/>
    <lineage>
        <taxon>Bacteria</taxon>
        <taxon>Pseudomonadati</taxon>
        <taxon>Bacteroidota</taxon>
        <taxon>Bacteroidia</taxon>
        <taxon>Bacteroidales</taxon>
        <taxon>Bacteroidaceae</taxon>
        <taxon>Phocaeicola</taxon>
    </lineage>
</organism>
<protein>
    <recommendedName>
        <fullName evidence="4">Inverse autotransporter beta-domain domain-containing protein</fullName>
    </recommendedName>
</protein>
<dbReference type="Proteomes" id="UP000027661">
    <property type="component" value="Unassembled WGS sequence"/>
</dbReference>
<evidence type="ECO:0000256" key="1">
    <source>
        <dbReference type="SAM" id="SignalP"/>
    </source>
</evidence>
<evidence type="ECO:0008006" key="4">
    <source>
        <dbReference type="Google" id="ProtNLM"/>
    </source>
</evidence>